<dbReference type="RefSeq" id="WP_301665318.1">
    <property type="nucleotide sequence ID" value="NZ_VCYH01000015.1"/>
</dbReference>
<evidence type="ECO:0000313" key="1">
    <source>
        <dbReference type="EMBL" id="MDN7026113.1"/>
    </source>
</evidence>
<proteinExistence type="predicted"/>
<keyword evidence="2" id="KW-1185">Reference proteome</keyword>
<reference evidence="1" key="1">
    <citation type="submission" date="2019-05" db="EMBL/GenBank/DDBJ databases">
        <title>Methanoculleus sp. FWC-SCC1, a methanogenic archaeon isolated from deep marine cold seep.</title>
        <authorList>
            <person name="Chen Y.-W."/>
            <person name="Chen S.-C."/>
            <person name="Teng N.-H."/>
            <person name="Lai M.-C."/>
        </authorList>
    </citation>
    <scope>NUCLEOTIDE SEQUENCE</scope>
    <source>
        <strain evidence="1">FWC-SCC1</strain>
    </source>
</reference>
<gene>
    <name evidence="1" type="ORF">FGU65_14700</name>
</gene>
<name>A0ABT8MDU1_9EURY</name>
<dbReference type="Proteomes" id="UP001168338">
    <property type="component" value="Unassembled WGS sequence"/>
</dbReference>
<comment type="caution">
    <text evidence="1">The sequence shown here is derived from an EMBL/GenBank/DDBJ whole genome shotgun (WGS) entry which is preliminary data.</text>
</comment>
<organism evidence="1 2">
    <name type="scientific">Methanoculleus frigidifontis</name>
    <dbReference type="NCBI Taxonomy" id="2584085"/>
    <lineage>
        <taxon>Archaea</taxon>
        <taxon>Methanobacteriati</taxon>
        <taxon>Methanobacteriota</taxon>
        <taxon>Stenosarchaea group</taxon>
        <taxon>Methanomicrobia</taxon>
        <taxon>Methanomicrobiales</taxon>
        <taxon>Methanomicrobiaceae</taxon>
        <taxon>Methanoculleus</taxon>
    </lineage>
</organism>
<protein>
    <submittedName>
        <fullName evidence="1">Uncharacterized protein</fullName>
    </submittedName>
</protein>
<dbReference type="EMBL" id="VCYH01000015">
    <property type="protein sequence ID" value="MDN7026113.1"/>
    <property type="molecule type" value="Genomic_DNA"/>
</dbReference>
<accession>A0ABT8MDU1</accession>
<sequence length="120" mass="13667">MAYTETTAKYAGETRTYWITYEVPSSRTREPVDKAKRFYVPGDLKKTEGPDYFENRMGNRTYGIRVTYENPRKGYTAERGETGYEVEATTTTVTKIVKLPEDALHVQVTEKEPKAALSVA</sequence>
<evidence type="ECO:0000313" key="2">
    <source>
        <dbReference type="Proteomes" id="UP001168338"/>
    </source>
</evidence>